<dbReference type="InterPro" id="IPR016181">
    <property type="entry name" value="Acyl_CoA_acyltransferase"/>
</dbReference>
<dbReference type="InterPro" id="IPR000182">
    <property type="entry name" value="GNAT_dom"/>
</dbReference>
<proteinExistence type="predicted"/>
<gene>
    <name evidence="2" type="ORF">WP3W19E03_30960</name>
</gene>
<dbReference type="Gene3D" id="3.40.630.30">
    <property type="match status" value="1"/>
</dbReference>
<dbReference type="Pfam" id="PF13302">
    <property type="entry name" value="Acetyltransf_3"/>
    <property type="match status" value="1"/>
</dbReference>
<dbReference type="EMBL" id="AP022038">
    <property type="protein sequence ID" value="BBR40571.1"/>
    <property type="molecule type" value="Genomic_DNA"/>
</dbReference>
<dbReference type="GO" id="GO:0016747">
    <property type="term" value="F:acyltransferase activity, transferring groups other than amino-acyl groups"/>
    <property type="evidence" value="ECO:0007669"/>
    <property type="project" value="InterPro"/>
</dbReference>
<evidence type="ECO:0000313" key="2">
    <source>
        <dbReference type="EMBL" id="BBR40571.1"/>
    </source>
</evidence>
<evidence type="ECO:0000259" key="1">
    <source>
        <dbReference type="PROSITE" id="PS51186"/>
    </source>
</evidence>
<reference evidence="2 3" key="1">
    <citation type="submission" date="2019-12" db="EMBL/GenBank/DDBJ databases">
        <title>complete genome sequences of Aeromonas veronii str. WP3-W19-ESBL-03 isolated from wastewater treatment plant effluent.</title>
        <authorList>
            <person name="Sekizuka T."/>
            <person name="Itokawa K."/>
            <person name="Yatsu K."/>
            <person name="Inamine Y."/>
            <person name="Kuroda M."/>
        </authorList>
    </citation>
    <scope>NUCLEOTIDE SEQUENCE [LARGE SCALE GENOMIC DNA]</scope>
    <source>
        <strain evidence="2 3">WP3-W19-ESBL-03</strain>
    </source>
</reference>
<accession>A0A6S5CKM4</accession>
<keyword evidence="2" id="KW-0808">Transferase</keyword>
<sequence>MELLIEATLWQPQWTALLRHWQQRGHRWQLLLGKEAASALDQSDAPWASCPPDGVLCPGVLLAAWLDGDLLADFHVDPSRQILISASTSLLTLAREQGLLTLGPVGADLPLTPEADLGAVLNRLLARRVTVPTLVEDHPLSGVVLRPLQAADDREIVRYCSDEALARYTLNIPHPYPPEGARDWLALSWRKAALGLGWSWAITLPEEQGAALVGVISLHWNGELAWWVGVPWQNRGLATRAARLVKGFAFDQLQLPALTARHMPDNLASGRVMAKLGMHYRGRRQLSGRQPCEVSYWRLDRAPTLPNSLPEEIAHWLADERIAVVILWDPATSNRQAANGKLAISLFVDETGSGEALCSLRYPPHLEQLLELRCYPVDLLDQAEPEQMSHLGGVLLKDRDEQGLAWLLQLAALQRQGPDLLNREERASRLHWFNQLMAQALEEQGDLPQIRYQQLRLLVELPELVDELDGYWYQAPELTFARLSKEAPALWLAYCEAMNRVTPATLSALQQQFAARFPECTLPFLDKGTQSDQPLCGIMPALLYEE</sequence>
<organism evidence="2 3">
    <name type="scientific">Aeromonas veronii</name>
    <dbReference type="NCBI Taxonomy" id="654"/>
    <lineage>
        <taxon>Bacteria</taxon>
        <taxon>Pseudomonadati</taxon>
        <taxon>Pseudomonadota</taxon>
        <taxon>Gammaproteobacteria</taxon>
        <taxon>Aeromonadales</taxon>
        <taxon>Aeromonadaceae</taxon>
        <taxon>Aeromonas</taxon>
    </lineage>
</organism>
<dbReference type="InterPro" id="IPR051531">
    <property type="entry name" value="N-acetyltransferase"/>
</dbReference>
<feature type="domain" description="N-acetyltransferase" evidence="1">
    <location>
        <begin position="143"/>
        <end position="303"/>
    </location>
</feature>
<dbReference type="PROSITE" id="PS51186">
    <property type="entry name" value="GNAT"/>
    <property type="match status" value="1"/>
</dbReference>
<dbReference type="SUPFAM" id="SSF55729">
    <property type="entry name" value="Acyl-CoA N-acyltransferases (Nat)"/>
    <property type="match status" value="1"/>
</dbReference>
<protein>
    <submittedName>
        <fullName evidence="2">N-acetyltransferase</fullName>
    </submittedName>
</protein>
<dbReference type="Proteomes" id="UP000515442">
    <property type="component" value="Chromosome"/>
</dbReference>
<dbReference type="RefSeq" id="WP_182937936.1">
    <property type="nucleotide sequence ID" value="NZ_AP022038.1"/>
</dbReference>
<evidence type="ECO:0000313" key="3">
    <source>
        <dbReference type="Proteomes" id="UP000515442"/>
    </source>
</evidence>
<dbReference type="AlphaFoldDB" id="A0A6S5CKM4"/>
<dbReference type="PANTHER" id="PTHR43792">
    <property type="entry name" value="GNAT FAMILY, PUTATIVE (AFU_ORTHOLOGUE AFUA_3G00765)-RELATED-RELATED"/>
    <property type="match status" value="1"/>
</dbReference>
<name>A0A6S5CKM4_AERVE</name>